<evidence type="ECO:0000256" key="1">
    <source>
        <dbReference type="ARBA" id="ARBA00009986"/>
    </source>
</evidence>
<feature type="domain" description="Aldehyde dehydrogenase" evidence="4">
    <location>
        <begin position="15"/>
        <end position="388"/>
    </location>
</feature>
<gene>
    <name evidence="5" type="ORF">GQR91_03450</name>
    <name evidence="6" type="ORF">SAMN05216557_101715</name>
</gene>
<evidence type="ECO:0000313" key="7">
    <source>
        <dbReference type="Proteomes" id="UP000323502"/>
    </source>
</evidence>
<dbReference type="GO" id="GO:0004029">
    <property type="term" value="F:aldehyde dehydrogenase (NAD+) activity"/>
    <property type="evidence" value="ECO:0007669"/>
    <property type="project" value="TreeGrafter"/>
</dbReference>
<keyword evidence="3" id="KW-0520">NAD</keyword>
<dbReference type="EMBL" id="FNBI01000001">
    <property type="protein sequence ID" value="SDE83394.1"/>
    <property type="molecule type" value="Genomic_DNA"/>
</dbReference>
<keyword evidence="2" id="KW-0560">Oxidoreductase</keyword>
<organism evidence="6 7">
    <name type="scientific">Sphingomonas carotinifaciens</name>
    <dbReference type="NCBI Taxonomy" id="1166323"/>
    <lineage>
        <taxon>Bacteria</taxon>
        <taxon>Pseudomonadati</taxon>
        <taxon>Pseudomonadota</taxon>
        <taxon>Alphaproteobacteria</taxon>
        <taxon>Sphingomonadales</taxon>
        <taxon>Sphingomonadaceae</taxon>
        <taxon>Sphingomonas</taxon>
    </lineage>
</organism>
<dbReference type="InterPro" id="IPR016161">
    <property type="entry name" value="Ald_DH/histidinol_DH"/>
</dbReference>
<comment type="similarity">
    <text evidence="1">Belongs to the aldehyde dehydrogenase family.</text>
</comment>
<evidence type="ECO:0000259" key="4">
    <source>
        <dbReference type="Pfam" id="PF00171"/>
    </source>
</evidence>
<dbReference type="RefSeq" id="WP_149681176.1">
    <property type="nucleotide sequence ID" value="NZ_FNBI01000001.1"/>
</dbReference>
<dbReference type="GO" id="GO:0005737">
    <property type="term" value="C:cytoplasm"/>
    <property type="evidence" value="ECO:0007669"/>
    <property type="project" value="TreeGrafter"/>
</dbReference>
<keyword evidence="7" id="KW-1185">Reference proteome</keyword>
<dbReference type="AlphaFoldDB" id="A0A1G7G5G3"/>
<dbReference type="InterPro" id="IPR015590">
    <property type="entry name" value="Aldehyde_DH_dom"/>
</dbReference>
<accession>A0A1G7G5G3</accession>
<reference evidence="6 7" key="1">
    <citation type="submission" date="2016-10" db="EMBL/GenBank/DDBJ databases">
        <authorList>
            <person name="Varghese N."/>
            <person name="Submissions S."/>
        </authorList>
    </citation>
    <scope>NUCLEOTIDE SEQUENCE [LARGE SCALE GENOMIC DNA]</scope>
    <source>
        <strain evidence="6 7">S7-754</strain>
    </source>
</reference>
<dbReference type="GO" id="GO:0006081">
    <property type="term" value="P:aldehyde metabolic process"/>
    <property type="evidence" value="ECO:0007669"/>
    <property type="project" value="InterPro"/>
</dbReference>
<evidence type="ECO:0000313" key="6">
    <source>
        <dbReference type="EMBL" id="SDE83394.1"/>
    </source>
</evidence>
<dbReference type="InterPro" id="IPR016162">
    <property type="entry name" value="Ald_DH_N"/>
</dbReference>
<dbReference type="Pfam" id="PF00171">
    <property type="entry name" value="Aldedh"/>
    <property type="match status" value="1"/>
</dbReference>
<dbReference type="Gene3D" id="3.40.309.10">
    <property type="entry name" value="Aldehyde Dehydrogenase, Chain A, domain 2"/>
    <property type="match status" value="1"/>
</dbReference>
<dbReference type="PANTHER" id="PTHR43570">
    <property type="entry name" value="ALDEHYDE DEHYDROGENASE"/>
    <property type="match status" value="1"/>
</dbReference>
<dbReference type="SUPFAM" id="SSF53720">
    <property type="entry name" value="ALDH-like"/>
    <property type="match status" value="1"/>
</dbReference>
<dbReference type="InterPro" id="IPR012394">
    <property type="entry name" value="Aldehyde_DH_NAD(P)"/>
</dbReference>
<protein>
    <submittedName>
        <fullName evidence="5">Aldehyde dehydrogenase family protein</fullName>
    </submittedName>
    <submittedName>
        <fullName evidence="6">Coniferyl-aldehyde dehydrogenase</fullName>
    </submittedName>
</protein>
<evidence type="ECO:0000313" key="8">
    <source>
        <dbReference type="Proteomes" id="UP000436801"/>
    </source>
</evidence>
<dbReference type="InterPro" id="IPR016163">
    <property type="entry name" value="Ald_DH_C"/>
</dbReference>
<dbReference type="Proteomes" id="UP000323502">
    <property type="component" value="Unassembled WGS sequence"/>
</dbReference>
<dbReference type="Gene3D" id="3.40.605.10">
    <property type="entry name" value="Aldehyde Dehydrogenase, Chain A, domain 1"/>
    <property type="match status" value="1"/>
</dbReference>
<dbReference type="EMBL" id="WSUT01000005">
    <property type="protein sequence ID" value="MWC42713.1"/>
    <property type="molecule type" value="Genomic_DNA"/>
</dbReference>
<dbReference type="OrthoDB" id="9812625at2"/>
<proteinExistence type="inferred from homology"/>
<dbReference type="PANTHER" id="PTHR43570:SF20">
    <property type="entry name" value="ALDEHYDE DEHYDROGENASE ALDX-RELATED"/>
    <property type="match status" value="1"/>
</dbReference>
<evidence type="ECO:0000313" key="5">
    <source>
        <dbReference type="EMBL" id="MWC42713.1"/>
    </source>
</evidence>
<sequence length="437" mass="46124">MTLAQRAAFLAELPVSLAMRQDRLARAAAIVEGQAEALCHALVADGRHPDVTAALHADVAPALATLRDAARSVGDWMRPARAGGWLGRMTRGDDYIAYQPLGVVGLAASHTLPLSRTTGLLAGALAAGNRVVIRFDPATPHLAQRVATAVATAFDPAELTIAAGADAFAAMRFDRLVVSSPASRHGHGAGHDGADAVTIHRSGKTPVILGRSTDFARAAERIVAAKLVRAGRVPLTPDYLLVPAEQEEMVGNWLFRAAAHLFPRIGDQAGDSRLTPAETARIDALLADARARGGDVLTVPAPRAGRAPLHIVRHASDDMAILREEIAGPVLPMRNYAPIDEAIAETQRRQPLAICYFGRDAAERQQVLARTISSAIAINGPALPGRVAAAVGLTLAGEHGEAAFRRMSQTRRVCRPPLLDIARAREDMGFGGQPALP</sequence>
<dbReference type="Proteomes" id="UP000436801">
    <property type="component" value="Unassembled WGS sequence"/>
</dbReference>
<name>A0A1G7G5G3_9SPHN</name>
<reference evidence="5 8" key="2">
    <citation type="submission" date="2019-12" db="EMBL/GenBank/DDBJ databases">
        <authorList>
            <person name="Zheng J."/>
        </authorList>
    </citation>
    <scope>NUCLEOTIDE SEQUENCE [LARGE SCALE GENOMIC DNA]</scope>
    <source>
        <strain evidence="5 8">DSM 27347</strain>
    </source>
</reference>
<evidence type="ECO:0000256" key="2">
    <source>
        <dbReference type="ARBA" id="ARBA00023002"/>
    </source>
</evidence>
<evidence type="ECO:0000256" key="3">
    <source>
        <dbReference type="ARBA" id="ARBA00023027"/>
    </source>
</evidence>